<sequence>MGDQGGSSGGSRPRPGAEEGLRRALLVSGHLVDRPGREPPRFPQHRVGAVTAAIGEVLGEWDVGPETTVICGGARGADLIGAELALRRKAAVRLCLALPAEEFARQSVDLPGTDWHDRFEEVRRQADVRLLQSAAEGDEVFARANAWMVGEALALDASPRAIVVWNGERGDGPGGTDDLVARLGYALDDPRLRVIHPAIGMAGT</sequence>
<dbReference type="AlphaFoldDB" id="A0A9X2GIM6"/>
<accession>A0A9X2GIM6</accession>
<reference evidence="1" key="1">
    <citation type="submission" date="2022-06" db="EMBL/GenBank/DDBJ databases">
        <title>Sequencing the genomes of 1000 actinobacteria strains.</title>
        <authorList>
            <person name="Klenk H.-P."/>
        </authorList>
    </citation>
    <scope>NUCLEOTIDE SEQUENCE</scope>
    <source>
        <strain evidence="1">DSM 46694</strain>
    </source>
</reference>
<dbReference type="Gene3D" id="3.40.50.450">
    <property type="match status" value="1"/>
</dbReference>
<organism evidence="1 2">
    <name type="scientific">Nonomuraea thailandensis</name>
    <dbReference type="NCBI Taxonomy" id="1188745"/>
    <lineage>
        <taxon>Bacteria</taxon>
        <taxon>Bacillati</taxon>
        <taxon>Actinomycetota</taxon>
        <taxon>Actinomycetes</taxon>
        <taxon>Streptosporangiales</taxon>
        <taxon>Streptosporangiaceae</taxon>
        <taxon>Nonomuraea</taxon>
    </lineage>
</organism>
<gene>
    <name evidence="1" type="ORF">HD597_002343</name>
</gene>
<keyword evidence="2" id="KW-1185">Reference proteome</keyword>
<evidence type="ECO:0000313" key="2">
    <source>
        <dbReference type="Proteomes" id="UP001139648"/>
    </source>
</evidence>
<evidence type="ECO:0000313" key="1">
    <source>
        <dbReference type="EMBL" id="MCP2355323.1"/>
    </source>
</evidence>
<protein>
    <recommendedName>
        <fullName evidence="3">DUF1273 domain-containing protein</fullName>
    </recommendedName>
</protein>
<name>A0A9X2GIM6_9ACTN</name>
<proteinExistence type="predicted"/>
<comment type="caution">
    <text evidence="1">The sequence shown here is derived from an EMBL/GenBank/DDBJ whole genome shotgun (WGS) entry which is preliminary data.</text>
</comment>
<dbReference type="SUPFAM" id="SSF102405">
    <property type="entry name" value="MCP/YpsA-like"/>
    <property type="match status" value="1"/>
</dbReference>
<evidence type="ECO:0008006" key="3">
    <source>
        <dbReference type="Google" id="ProtNLM"/>
    </source>
</evidence>
<dbReference type="EMBL" id="JAMZEB010000002">
    <property type="protein sequence ID" value="MCP2355323.1"/>
    <property type="molecule type" value="Genomic_DNA"/>
</dbReference>
<dbReference type="Proteomes" id="UP001139648">
    <property type="component" value="Unassembled WGS sequence"/>
</dbReference>